<reference evidence="1 2" key="1">
    <citation type="submission" date="2023-04" db="EMBL/GenBank/DDBJ databases">
        <title>Marinoamorphus aggregata gen. nov., sp. Nov., isolate from tissue of brittle star Ophioplocus japonicus.</title>
        <authorList>
            <person name="Kawano K."/>
            <person name="Sawayama S."/>
            <person name="Nakagawa S."/>
        </authorList>
    </citation>
    <scope>NUCLEOTIDE SEQUENCE [LARGE SCALE GENOMIC DNA]</scope>
    <source>
        <strain evidence="1 2">NKW23</strain>
    </source>
</reference>
<accession>A0ABQ6LTY6</accession>
<evidence type="ECO:0000313" key="1">
    <source>
        <dbReference type="EMBL" id="GMG85506.1"/>
    </source>
</evidence>
<dbReference type="Proteomes" id="UP001239909">
    <property type="component" value="Unassembled WGS sequence"/>
</dbReference>
<protein>
    <submittedName>
        <fullName evidence="1">Uncharacterized protein</fullName>
    </submittedName>
</protein>
<dbReference type="EMBL" id="BSYI01000070">
    <property type="protein sequence ID" value="GMG85506.1"/>
    <property type="molecule type" value="Genomic_DNA"/>
</dbReference>
<sequence length="74" mass="8052">MDARKYLPAVGAVWFTDPDGSGGIIMRQTGPFGLSEHLERLSKDGDPLEVLEATVDFEHFRPRLVEGLGHGDGS</sequence>
<evidence type="ECO:0000313" key="2">
    <source>
        <dbReference type="Proteomes" id="UP001239909"/>
    </source>
</evidence>
<keyword evidence="2" id="KW-1185">Reference proteome</keyword>
<gene>
    <name evidence="1" type="ORF">LNKW23_47280</name>
</gene>
<organism evidence="1 2">
    <name type="scientific">Paralimibaculum aggregatum</name>
    <dbReference type="NCBI Taxonomy" id="3036245"/>
    <lineage>
        <taxon>Bacteria</taxon>
        <taxon>Pseudomonadati</taxon>
        <taxon>Pseudomonadota</taxon>
        <taxon>Alphaproteobacteria</taxon>
        <taxon>Rhodobacterales</taxon>
        <taxon>Paracoccaceae</taxon>
        <taxon>Paralimibaculum</taxon>
    </lineage>
</organism>
<proteinExistence type="predicted"/>
<name>A0ABQ6LTY6_9RHOB</name>
<comment type="caution">
    <text evidence="1">The sequence shown here is derived from an EMBL/GenBank/DDBJ whole genome shotgun (WGS) entry which is preliminary data.</text>
</comment>